<dbReference type="SMART" id="SM00490">
    <property type="entry name" value="HELICc"/>
    <property type="match status" value="1"/>
</dbReference>
<evidence type="ECO:0000256" key="7">
    <source>
        <dbReference type="ARBA" id="ARBA00022695"/>
    </source>
</evidence>
<dbReference type="PANTHER" id="PTHR10322">
    <property type="entry name" value="DNA POLYMERASE CATALYTIC SUBUNIT"/>
    <property type="match status" value="1"/>
</dbReference>
<dbReference type="InterPro" id="IPR044749">
    <property type="entry name" value="FANCM_DEXDc"/>
</dbReference>
<dbReference type="CDD" id="cd12091">
    <property type="entry name" value="FANCM_ID"/>
    <property type="match status" value="1"/>
</dbReference>
<keyword evidence="11" id="KW-0547">Nucleotide-binding</keyword>
<evidence type="ECO:0000256" key="9">
    <source>
        <dbReference type="ARBA" id="ARBA00022722"/>
    </source>
</evidence>
<dbReference type="InterPro" id="IPR039686">
    <property type="entry name" value="FANCM/Mph1-like_ID"/>
</dbReference>
<dbReference type="GO" id="GO:0006310">
    <property type="term" value="P:DNA recombination"/>
    <property type="evidence" value="ECO:0007669"/>
    <property type="project" value="UniProtKB-ARBA"/>
</dbReference>
<dbReference type="PROSITE" id="PS50056">
    <property type="entry name" value="TYR_PHOSPHATASE_2"/>
    <property type="match status" value="1"/>
</dbReference>
<reference evidence="26" key="1">
    <citation type="submission" date="2020-12" db="EMBL/GenBank/DDBJ databases">
        <title>Metabolic potential, ecology and presence of endohyphal bacteria is reflected in genomic diversity of Mucoromycotina.</title>
        <authorList>
            <person name="Muszewska A."/>
            <person name="Okrasinska A."/>
            <person name="Steczkiewicz K."/>
            <person name="Drgas O."/>
            <person name="Orlowska M."/>
            <person name="Perlinska-Lenart U."/>
            <person name="Aleksandrzak-Piekarczyk T."/>
            <person name="Szatraj K."/>
            <person name="Zielenkiewicz U."/>
            <person name="Pilsyk S."/>
            <person name="Malc E."/>
            <person name="Mieczkowski P."/>
            <person name="Kruszewska J.S."/>
            <person name="Biernat P."/>
            <person name="Pawlowska J."/>
        </authorList>
    </citation>
    <scope>NUCLEOTIDE SEQUENCE</scope>
    <source>
        <strain evidence="26">WA0000067209</strain>
    </source>
</reference>
<evidence type="ECO:0000259" key="24">
    <source>
        <dbReference type="PROSITE" id="PS51192"/>
    </source>
</evidence>
<feature type="region of interest" description="Disordered" evidence="21">
    <location>
        <begin position="1337"/>
        <end position="1370"/>
    </location>
</feature>
<dbReference type="Gene3D" id="3.90.1600.10">
    <property type="entry name" value="Palm domain of DNA polymerase"/>
    <property type="match status" value="1"/>
</dbReference>
<evidence type="ECO:0000259" key="23">
    <source>
        <dbReference type="PROSITE" id="PS50056"/>
    </source>
</evidence>
<feature type="domain" description="Tyrosine specific protein phosphatases" evidence="23">
    <location>
        <begin position="2860"/>
        <end position="2918"/>
    </location>
</feature>
<dbReference type="Proteomes" id="UP000654370">
    <property type="component" value="Unassembled WGS sequence"/>
</dbReference>
<dbReference type="GO" id="GO:0043138">
    <property type="term" value="F:3'-5' DNA helicase activity"/>
    <property type="evidence" value="ECO:0007669"/>
    <property type="project" value="InterPro"/>
</dbReference>
<dbReference type="Gene3D" id="1.10.287.690">
    <property type="entry name" value="Helix hairpin bin"/>
    <property type="match status" value="1"/>
</dbReference>
<evidence type="ECO:0000256" key="21">
    <source>
        <dbReference type="SAM" id="MobiDB-lite"/>
    </source>
</evidence>
<dbReference type="GO" id="GO:0008296">
    <property type="term" value="F:3'-5'-DNA exonuclease activity"/>
    <property type="evidence" value="ECO:0007669"/>
    <property type="project" value="TreeGrafter"/>
</dbReference>
<feature type="domain" description="Tyrosine-protein phosphatase" evidence="22">
    <location>
        <begin position="2787"/>
        <end position="2944"/>
    </location>
</feature>
<dbReference type="GO" id="GO:0003677">
    <property type="term" value="F:DNA binding"/>
    <property type="evidence" value="ECO:0007669"/>
    <property type="project" value="UniProtKB-KW"/>
</dbReference>
<comment type="caution">
    <text evidence="26">The sequence shown here is derived from an EMBL/GenBank/DDBJ whole genome shotgun (WGS) entry which is preliminary data.</text>
</comment>
<keyword evidence="8" id="KW-0235">DNA replication</keyword>
<feature type="region of interest" description="Disordered" evidence="21">
    <location>
        <begin position="861"/>
        <end position="887"/>
    </location>
</feature>
<dbReference type="PROSITE" id="PS00116">
    <property type="entry name" value="DNA_POLYMERASE_B"/>
    <property type="match status" value="1"/>
</dbReference>
<evidence type="ECO:0000256" key="12">
    <source>
        <dbReference type="ARBA" id="ARBA00022801"/>
    </source>
</evidence>
<evidence type="ECO:0000256" key="19">
    <source>
        <dbReference type="ARBA" id="ARBA00024411"/>
    </source>
</evidence>
<evidence type="ECO:0000256" key="4">
    <source>
        <dbReference type="ARBA" id="ARBA00012417"/>
    </source>
</evidence>
<dbReference type="InterPro" id="IPR043502">
    <property type="entry name" value="DNA/RNA_pol_sf"/>
</dbReference>
<dbReference type="InterPro" id="IPR001650">
    <property type="entry name" value="Helicase_C-like"/>
</dbReference>
<evidence type="ECO:0000256" key="14">
    <source>
        <dbReference type="ARBA" id="ARBA00022839"/>
    </source>
</evidence>
<evidence type="ECO:0000256" key="17">
    <source>
        <dbReference type="ARBA" id="ARBA00023125"/>
    </source>
</evidence>
<dbReference type="SMART" id="SM00487">
    <property type="entry name" value="DEXDc"/>
    <property type="match status" value="1"/>
</dbReference>
<dbReference type="Gene3D" id="3.30.420.10">
    <property type="entry name" value="Ribonuclease H-like superfamily/Ribonuclease H"/>
    <property type="match status" value="1"/>
</dbReference>
<dbReference type="GO" id="GO:0016791">
    <property type="term" value="F:phosphatase activity"/>
    <property type="evidence" value="ECO:0007669"/>
    <property type="project" value="UniProtKB-ARBA"/>
</dbReference>
<dbReference type="InterPro" id="IPR014001">
    <property type="entry name" value="Helicase_ATP-bd"/>
</dbReference>
<evidence type="ECO:0000259" key="22">
    <source>
        <dbReference type="PROSITE" id="PS50054"/>
    </source>
</evidence>
<dbReference type="InterPro" id="IPR050240">
    <property type="entry name" value="DNA_pol_type-B"/>
</dbReference>
<evidence type="ECO:0000256" key="13">
    <source>
        <dbReference type="ARBA" id="ARBA00022806"/>
    </source>
</evidence>
<dbReference type="Gene3D" id="3.40.50.300">
    <property type="entry name" value="P-loop containing nucleotide triphosphate hydrolases"/>
    <property type="match status" value="2"/>
</dbReference>
<keyword evidence="13" id="KW-0347">Helicase</keyword>
<evidence type="ECO:0000259" key="25">
    <source>
        <dbReference type="PROSITE" id="PS51194"/>
    </source>
</evidence>
<dbReference type="SUPFAM" id="SSF52799">
    <property type="entry name" value="(Phosphotyrosine protein) phosphatases II"/>
    <property type="match status" value="1"/>
</dbReference>
<dbReference type="FunFam" id="3.40.50.300:FF:000861">
    <property type="entry name" value="Fanconi anemia, complementation group M"/>
    <property type="match status" value="1"/>
</dbReference>
<feature type="region of interest" description="Disordered" evidence="21">
    <location>
        <begin position="1588"/>
        <end position="1617"/>
    </location>
</feature>
<dbReference type="PROSITE" id="PS50054">
    <property type="entry name" value="TYR_PHOSPHATASE_DUAL"/>
    <property type="match status" value="1"/>
</dbReference>
<dbReference type="CDD" id="cd05777">
    <property type="entry name" value="DNA_polB_delta_exo"/>
    <property type="match status" value="1"/>
</dbReference>
<evidence type="ECO:0000256" key="15">
    <source>
        <dbReference type="ARBA" id="ARBA00022840"/>
    </source>
</evidence>
<dbReference type="PROSITE" id="PS51192">
    <property type="entry name" value="HELICASE_ATP_BIND_1"/>
    <property type="match status" value="1"/>
</dbReference>
<evidence type="ECO:0000313" key="26">
    <source>
        <dbReference type="EMBL" id="KAG2186213.1"/>
    </source>
</evidence>
<dbReference type="GO" id="GO:0036297">
    <property type="term" value="P:interstrand cross-link repair"/>
    <property type="evidence" value="ECO:0007669"/>
    <property type="project" value="UniProtKB-ARBA"/>
</dbReference>
<dbReference type="InterPro" id="IPR003595">
    <property type="entry name" value="Tyr_Pase_cat"/>
</dbReference>
<keyword evidence="16" id="KW-0239">DNA-directed DNA polymerase</keyword>
<feature type="domain" description="Helicase ATP-binding" evidence="24">
    <location>
        <begin position="187"/>
        <end position="355"/>
    </location>
</feature>
<feature type="compositionally biased region" description="Polar residues" evidence="21">
    <location>
        <begin position="1400"/>
        <end position="1429"/>
    </location>
</feature>
<feature type="region of interest" description="Disordered" evidence="21">
    <location>
        <begin position="908"/>
        <end position="939"/>
    </location>
</feature>
<dbReference type="SUPFAM" id="SSF53098">
    <property type="entry name" value="Ribonuclease H-like"/>
    <property type="match status" value="1"/>
</dbReference>
<dbReference type="Gene3D" id="3.30.342.10">
    <property type="entry name" value="DNA Polymerase, chain B, domain 1"/>
    <property type="match status" value="1"/>
</dbReference>
<dbReference type="SMART" id="SM00404">
    <property type="entry name" value="PTPc_motif"/>
    <property type="match status" value="1"/>
</dbReference>
<evidence type="ECO:0000256" key="5">
    <source>
        <dbReference type="ARBA" id="ARBA00012551"/>
    </source>
</evidence>
<dbReference type="Pfam" id="PF04851">
    <property type="entry name" value="ResIII"/>
    <property type="match status" value="1"/>
</dbReference>
<dbReference type="InterPro" id="IPR027417">
    <property type="entry name" value="P-loop_NTPase"/>
</dbReference>
<dbReference type="EC" id="3.6.4.12" evidence="5"/>
<evidence type="ECO:0000256" key="2">
    <source>
        <dbReference type="ARBA" id="ARBA00005755"/>
    </source>
</evidence>
<dbReference type="PANTHER" id="PTHR10322:SF23">
    <property type="entry name" value="DNA POLYMERASE DELTA CATALYTIC SUBUNIT"/>
    <property type="match status" value="1"/>
</dbReference>
<keyword evidence="18" id="KW-0539">Nucleus</keyword>
<keyword evidence="6" id="KW-0808">Transferase</keyword>
<evidence type="ECO:0000256" key="3">
    <source>
        <dbReference type="ARBA" id="ARBA00009889"/>
    </source>
</evidence>
<dbReference type="InterPro" id="IPR056435">
    <property type="entry name" value="DPOD/Z_N"/>
</dbReference>
<dbReference type="InterPro" id="IPR006172">
    <property type="entry name" value="DNA-dir_DNA_pol_B"/>
</dbReference>
<keyword evidence="12" id="KW-0378">Hydrolase</keyword>
<evidence type="ECO:0000256" key="18">
    <source>
        <dbReference type="ARBA" id="ARBA00023242"/>
    </source>
</evidence>
<evidence type="ECO:0000256" key="1">
    <source>
        <dbReference type="ARBA" id="ARBA00004123"/>
    </source>
</evidence>
<keyword evidence="10" id="KW-0479">Metal-binding</keyword>
<dbReference type="InterPro" id="IPR023211">
    <property type="entry name" value="DNA_pol_palm_dom_sf"/>
</dbReference>
<dbReference type="GO" id="GO:0005524">
    <property type="term" value="F:ATP binding"/>
    <property type="evidence" value="ECO:0007669"/>
    <property type="project" value="UniProtKB-KW"/>
</dbReference>
<dbReference type="InterPro" id="IPR029021">
    <property type="entry name" value="Prot-tyrosine_phosphatase-like"/>
</dbReference>
<dbReference type="SUPFAM" id="SSF52540">
    <property type="entry name" value="P-loop containing nucleoside triphosphate hydrolases"/>
    <property type="match status" value="1"/>
</dbReference>
<comment type="subcellular location">
    <subcellularLocation>
        <location evidence="1">Nucleus</location>
    </subcellularLocation>
</comment>
<dbReference type="CDD" id="cd18801">
    <property type="entry name" value="SF2_C_FANCM_Hef"/>
    <property type="match status" value="1"/>
</dbReference>
<dbReference type="EMBL" id="JAEPQZ010000001">
    <property type="protein sequence ID" value="KAG2186213.1"/>
    <property type="molecule type" value="Genomic_DNA"/>
</dbReference>
<protein>
    <recommendedName>
        <fullName evidence="19">DNA polymerase delta catalytic subunit</fullName>
        <ecNumber evidence="4">2.7.7.7</ecNumber>
        <ecNumber evidence="5">3.6.4.12</ecNumber>
    </recommendedName>
</protein>
<evidence type="ECO:0000256" key="8">
    <source>
        <dbReference type="ARBA" id="ARBA00022705"/>
    </source>
</evidence>
<evidence type="ECO:0000256" key="6">
    <source>
        <dbReference type="ARBA" id="ARBA00022679"/>
    </source>
</evidence>
<keyword evidence="17" id="KW-0238">DNA-binding</keyword>
<feature type="compositionally biased region" description="Polar residues" evidence="21">
    <location>
        <begin position="1354"/>
        <end position="1363"/>
    </location>
</feature>
<dbReference type="Pfam" id="PF00136">
    <property type="entry name" value="DNA_pol_B"/>
    <property type="match status" value="1"/>
</dbReference>
<name>A0A8H7Q5E8_MORIS</name>
<organism evidence="26 27">
    <name type="scientific">Mortierella isabellina</name>
    <name type="common">Filamentous fungus</name>
    <name type="synonym">Umbelopsis isabellina</name>
    <dbReference type="NCBI Taxonomy" id="91625"/>
    <lineage>
        <taxon>Eukaryota</taxon>
        <taxon>Fungi</taxon>
        <taxon>Fungi incertae sedis</taxon>
        <taxon>Mucoromycota</taxon>
        <taxon>Mucoromycotina</taxon>
        <taxon>Umbelopsidomycetes</taxon>
        <taxon>Umbelopsidales</taxon>
        <taxon>Umbelopsidaceae</taxon>
        <taxon>Umbelopsis</taxon>
    </lineage>
</organism>
<dbReference type="EC" id="2.7.7.7" evidence="4"/>
<evidence type="ECO:0000256" key="10">
    <source>
        <dbReference type="ARBA" id="ARBA00022723"/>
    </source>
</evidence>
<dbReference type="GO" id="GO:0043625">
    <property type="term" value="C:delta DNA polymerase complex"/>
    <property type="evidence" value="ECO:0007669"/>
    <property type="project" value="TreeGrafter"/>
</dbReference>
<keyword evidence="9" id="KW-0540">Nuclease</keyword>
<keyword evidence="7" id="KW-0548">Nucleotidyltransferase</keyword>
<gene>
    <name evidence="26" type="ORF">INT43_002651</name>
</gene>
<proteinExistence type="inferred from homology"/>
<sequence length="3060" mass="343798">MGCDCKINYVTKRVEFQNSQSRTTLTKICMSEPRSEDEFDSEFDDAILLAAAAEAENAMFDDFDESLLLRAVELTEARPQQTTSNQVIPRTIIASQRQKQTTVDSFFSSPETSISNAVQSSPQVCSPALQPDNAIAPFRTHISAPAPQTPPPPPSEDAQCAHFFDREACTTWVYPINYPLRTYQFNIVQRALFNNTLVAMPTGLGKTFIAAVVMFNYFRWFPTSKIVFMAPTKPLVNQQIEACFNICGIPQDQTAELTGAMPAARRKVLWNTKRMFFVTPQILQNDITEGVFPSEKLACLVVDEAHKATGGYAYAVAVRKLKHRHREFRILALTATPGTSLQVVQKIVDNLLITNIQVRTEDSMDIQEFSHGKSIQTVVVSLSYTHGGSGMLPKAVQVFRNSVFLPVLKALNQFKAINDIDPDRNTPYMLMQSRGIWQANSKSFNKFVQNTVFSNFLAADILSRAHDLLCQHGTGPFMRSMKATIAQIQADLDNGKHVAKSKANVARNPELIKLLRDLERMHEQPSYVGHPKMDKLLFAVLQHLNGSESSTSETESNLPGGDTRIMIFSSLRESVNEIVSFLSKHEPMIRCTSFVGQAESKGSKGLNQKAQQEVIAKFKRGVYNVLVSTSIGEEGLDIGEVDLIICYDSQSSPIRMIQRLGRTGRKRKGKCLLLLTELEERKYKQAKDNYKRVQNLISRPDAITYYPNNPVILPDGIRPVPDKQVLNIGEYLKPQTGKRKRNEVVDEFNSDGTLGLTQEDEFKRRFLQPLIRDAQTEVDVISHWMHPRRRLAENIYTPLQTTLSTTKFSGSKRSVQLVQLVTKMEQRILQPHDSQRDHEEGVGLEESVLSNNKNMLVLPARKKAKQSKISVPRSEPSEEHSETLEEQQNSVMLNDIASMTDTDLLSAKDVTRKESSSENTPVHNDIAHEANPQQESPWRHGISSEIEDQLQHLHEKPSFMLANPDDSGIFGSSLMESPIKPVARQSNNLQIENSAKPSASGQLSNDTLSFKFNDRIAPLFPFEMKDNAQERRNFERSSLANRTIPLQFSEKAQAIFIRKWQILQRTPGRCTLKVLSEALHHFFTTTSKMSKVDLCKALSDSVELDDIMLDMDDLELALSQEHGLTLKINPEQALTVTTKSDEAMSVDDEELEFDLGELDIANDPEFFLISDDPPYSETQVNSQTEVQVAPLQNFSLASPRMDPGKSHVKIIEPEPAQSKEYSDNGGNESFDFDVGELDLTILENKIDSEGGYGLVELTPPPRSLSQIPEIITLSSQSEAEEDHVANGKSHIRLALNKHAQDKHAQDSSTYRTPVRQNSISLKATSGRMTPTRRLYPEKRDISSRSAGTEHVQRDTISTTQDSSPIARRYLNTKGRRNIVFDSSPSSSHSALNENLSLTNAMSTSENNGSPASSPFTRFRPSTRNEQQGRNPFFDLEASESGEGCSSDMDEEERSSFLDSFIDDTAVDKSSVIISQDASKSPVNMYAFYRQSLMSPENALQNEEGKHGFANTRRPRYLQRILKNWEGTNLLETEANESLIEESRIASSALDSSNSQGHSVDIPDDEDSAFIKTRRRFLLSTRIAMVSVANTKRQNENDPPRKTSSSNELEVSEQPFNPAANLKKRRTGPAVNVAKSAFEDTLSVFAESDGLADKFDNTEKAWARKPAPEINPATDKLVFQQIEADEYIDYRINRPVIRFFGVTNNGNSVVCHVQGFLPYFYVPAPVGFLPMHLEALKRALISSIGIQDSVVNVELCLKQSIYGYHGDSKSPFIKITVNEPKMVPRARAKFETGLSIAGYDKPVLADMTYESNLAYLLRFMIDRKVNGSNWIELPAGTYTMKQNPVSQAQIEVETQYDKFISHLSEGEFINIAPLRVLSFDIECAGRKGVFPEPEIDPVIQIATVVKIQGLLIDFTGESKPFIRNVFTLNSCAHIVGTHTLEFYDEKELLQKWRDFLIEIDPDVIVGYNTSNFDFPYLLDRAKYLGVDKFPYFGRIKGVKSEAKDTKFSSKAYGTRENKAINMEGRLQLDMLQVMQRDYKLRSYTLNSVCAQFLGEQKEDVHHSIITDLQNGNAETRRRLAVYCLKDAYLPLRLMDKLMCLYNYTEMARVTGIPFNYVLVRGQQVKVISQLYRKASDQDLVIPAIRSEMGDEQYEGATVIEPTKGYYDVPIATLDFSSLYPSIMQAHNLCYTTLVSSSTIEKLNLVRDKDYIVTPNNDFFVKSERRPGLLPEILTELLAARKRAKADLKKETDPFKRAVLDGRQLALKVSANSVYGFTGATVGKLPCLQISSSTTAYGRQMIVKTKQVVEDTFTIKNGYKHDAQVIYGDTDSVMVKFGVDTLEEAMELGQIAANHVTKEFIRPINLEFEKVYFPYLLINKKRYAGLYWTNPKKYDKLDSKGIEVSAHADILRKVATTLNFLNFGTNFIQTVRRDNCRLVQTVIETCLHKLLIDRDVVGAQEFVKRTIADLLQNKVDLSNLVITKALSKSDYAGKQAHVELAERMRQRDAGSAPALGDRVAYVIVKGANRAAAYEKSEDPIYVLENNIPIDTKYYLDNQLSKPLLRIFEPILGDKAETLLSGEHTRTVNISTPTVGGLMKFTVKTATCLGCKTPLPKGACVEINIDNSAVCKHCKSRVGELYQKQLSSVNDLEVQKDMQDSSTTLERFNYDCIQTSTLPLFISTFIMSAMESIAPHGPHERVGITFQPRLTPKNSISHPINVNWMIPLEHLSFLSKSMLPDSFDLYDLAVASPSHSRFSTDHSQPPIRPPKLLGNLALSSCPGKKVRLSGPVGGRATINRDLDLDFARISRQFNITTIVCCLNDTEMHFLGAPWPRYYEAALKHNIEVIRLPMLEGSCPHSIEEVDVVVDIVVEKMARGENVLTHCRGGVGRAGLFACCWLLKNRFCLSAEKAIRYVRLRRSPKSIETMRQAEFIIHYARYLNKLSNLQEQDTLPDNNQDNVQQSQKILESGTQLTLPDPVLPQMMNHDIRLTIPNEIQIQHIEAQIRLADGFDTNMIGFHAPPPVAAPVVRSHTSPSILVWSQALDLYSLDSNEEAMQATYM</sequence>
<dbReference type="GO" id="GO:0003887">
    <property type="term" value="F:DNA-directed DNA polymerase activity"/>
    <property type="evidence" value="ECO:0007669"/>
    <property type="project" value="UniProtKB-KW"/>
</dbReference>
<dbReference type="Gene3D" id="3.90.190.10">
    <property type="entry name" value="Protein tyrosine phosphatase superfamily"/>
    <property type="match status" value="1"/>
</dbReference>
<feature type="domain" description="Helicase C-terminal" evidence="25">
    <location>
        <begin position="539"/>
        <end position="711"/>
    </location>
</feature>
<dbReference type="InterPro" id="IPR012337">
    <property type="entry name" value="RNaseH-like_sf"/>
</dbReference>
<evidence type="ECO:0000256" key="20">
    <source>
        <dbReference type="ARBA" id="ARBA00049244"/>
    </source>
</evidence>
<dbReference type="GO" id="GO:0006297">
    <property type="term" value="P:nucleotide-excision repair, DNA gap filling"/>
    <property type="evidence" value="ECO:0007669"/>
    <property type="project" value="TreeGrafter"/>
</dbReference>
<dbReference type="Pfam" id="PF03104">
    <property type="entry name" value="DNA_pol_B_exo1"/>
    <property type="match status" value="1"/>
</dbReference>
<dbReference type="GO" id="GO:0046872">
    <property type="term" value="F:metal ion binding"/>
    <property type="evidence" value="ECO:0007669"/>
    <property type="project" value="UniProtKB-KW"/>
</dbReference>
<dbReference type="FunFam" id="3.30.420.10:FF:000004">
    <property type="entry name" value="DNA polymerase"/>
    <property type="match status" value="1"/>
</dbReference>
<dbReference type="PRINTS" id="PR00106">
    <property type="entry name" value="DNAPOLB"/>
</dbReference>
<dbReference type="Pfam" id="PF22784">
    <property type="entry name" value="PTP-SAK"/>
    <property type="match status" value="1"/>
</dbReference>
<dbReference type="FunFam" id="1.10.132.60:FF:000001">
    <property type="entry name" value="DNA polymerase"/>
    <property type="match status" value="1"/>
</dbReference>
<comment type="catalytic activity">
    <reaction evidence="20">
        <text>DNA(n) + a 2'-deoxyribonucleoside 5'-triphosphate = DNA(n+1) + diphosphate</text>
        <dbReference type="Rhea" id="RHEA:22508"/>
        <dbReference type="Rhea" id="RHEA-COMP:17339"/>
        <dbReference type="Rhea" id="RHEA-COMP:17340"/>
        <dbReference type="ChEBI" id="CHEBI:33019"/>
        <dbReference type="ChEBI" id="CHEBI:61560"/>
        <dbReference type="ChEBI" id="CHEBI:173112"/>
        <dbReference type="EC" id="2.7.7.7"/>
    </reaction>
</comment>
<dbReference type="InterPro" id="IPR057023">
    <property type="entry name" value="PTP-SAK"/>
</dbReference>
<dbReference type="InterPro" id="IPR036397">
    <property type="entry name" value="RNaseH_sf"/>
</dbReference>
<feature type="region of interest" description="Disordered" evidence="21">
    <location>
        <begin position="828"/>
        <end position="847"/>
    </location>
</feature>
<comment type="similarity">
    <text evidence="3">Belongs to the DEAD box helicase family. DEAH subfamily. FANCM sub-subfamily.</text>
</comment>
<dbReference type="FunFam" id="1.10.287.690:FF:000001">
    <property type="entry name" value="DNA polymerase"/>
    <property type="match status" value="1"/>
</dbReference>
<dbReference type="GO" id="GO:0006287">
    <property type="term" value="P:base-excision repair, gap-filling"/>
    <property type="evidence" value="ECO:0007669"/>
    <property type="project" value="TreeGrafter"/>
</dbReference>
<dbReference type="InterPro" id="IPR017964">
    <property type="entry name" value="DNA-dir_DNA_pol_B_CS"/>
</dbReference>
<dbReference type="InterPro" id="IPR006134">
    <property type="entry name" value="DNA-dir_DNA_pol_B_multi_dom"/>
</dbReference>
<dbReference type="InterPro" id="IPR042087">
    <property type="entry name" value="DNA_pol_B_thumb"/>
</dbReference>
<dbReference type="CDD" id="cd05533">
    <property type="entry name" value="POLBc_delta"/>
    <property type="match status" value="1"/>
</dbReference>
<dbReference type="GO" id="GO:0045004">
    <property type="term" value="P:DNA replication proofreading"/>
    <property type="evidence" value="ECO:0007669"/>
    <property type="project" value="TreeGrafter"/>
</dbReference>
<dbReference type="Gene3D" id="1.10.132.60">
    <property type="entry name" value="DNA polymerase family B, C-terminal domain"/>
    <property type="match status" value="1"/>
</dbReference>
<evidence type="ECO:0000256" key="11">
    <source>
        <dbReference type="ARBA" id="ARBA00022741"/>
    </source>
</evidence>
<evidence type="ECO:0000256" key="16">
    <source>
        <dbReference type="ARBA" id="ARBA00022932"/>
    </source>
</evidence>
<dbReference type="InterPro" id="IPR020422">
    <property type="entry name" value="TYR_PHOSPHATASE_DUAL_dom"/>
</dbReference>
<keyword evidence="15" id="KW-0067">ATP-binding</keyword>
<dbReference type="CDD" id="cd18033">
    <property type="entry name" value="DEXDc_FANCM"/>
    <property type="match status" value="1"/>
</dbReference>
<dbReference type="SMART" id="SM00486">
    <property type="entry name" value="POLBc"/>
    <property type="match status" value="1"/>
</dbReference>
<dbReference type="PROSITE" id="PS51194">
    <property type="entry name" value="HELICASE_CTER"/>
    <property type="match status" value="1"/>
</dbReference>
<dbReference type="InterPro" id="IPR000387">
    <property type="entry name" value="Tyr_Pase_dom"/>
</dbReference>
<keyword evidence="27" id="KW-1185">Reference proteome</keyword>
<dbReference type="Pfam" id="PF00271">
    <property type="entry name" value="Helicase_C"/>
    <property type="match status" value="1"/>
</dbReference>
<evidence type="ECO:0000313" key="27">
    <source>
        <dbReference type="Proteomes" id="UP000654370"/>
    </source>
</evidence>
<comment type="similarity">
    <text evidence="2">Belongs to the DNA polymerase type-B family.</text>
</comment>
<dbReference type="InterPro" id="IPR006133">
    <property type="entry name" value="DNA-dir_DNA_pol_B_exonuc"/>
</dbReference>
<keyword evidence="14" id="KW-0269">Exonuclease</keyword>
<dbReference type="Pfam" id="PF24055">
    <property type="entry name" value="POL3_N"/>
    <property type="match status" value="1"/>
</dbReference>
<feature type="region of interest" description="Disordered" evidence="21">
    <location>
        <begin position="1400"/>
        <end position="1453"/>
    </location>
</feature>
<dbReference type="InterPro" id="IPR006935">
    <property type="entry name" value="Helicase/UvrB_N"/>
</dbReference>
<dbReference type="SUPFAM" id="SSF56672">
    <property type="entry name" value="DNA/RNA polymerases"/>
    <property type="match status" value="1"/>
</dbReference>
<accession>A0A8H7Q5E8</accession>
<dbReference type="OrthoDB" id="2414538at2759"/>